<dbReference type="Pfam" id="PF00703">
    <property type="entry name" value="Glyco_hydro_2"/>
    <property type="match status" value="1"/>
</dbReference>
<feature type="domain" description="Glycoside hydrolase family 2 catalytic" evidence="8">
    <location>
        <begin position="323"/>
        <end position="478"/>
    </location>
</feature>
<dbReference type="GO" id="GO:0004565">
    <property type="term" value="F:beta-galactosidase activity"/>
    <property type="evidence" value="ECO:0007669"/>
    <property type="project" value="UniProtKB-EC"/>
</dbReference>
<proteinExistence type="inferred from homology"/>
<evidence type="ECO:0000313" key="9">
    <source>
        <dbReference type="EMBL" id="EDO13871.1"/>
    </source>
</evidence>
<dbReference type="Pfam" id="PF02836">
    <property type="entry name" value="Glyco_hydro_2_C"/>
    <property type="match status" value="1"/>
</dbReference>
<reference evidence="10" key="2">
    <citation type="submission" date="2007-04" db="EMBL/GenBank/DDBJ databases">
        <title>Draft genome sequence of Bacteroides ovatus (ATCC 8483).</title>
        <authorList>
            <person name="Sudarsanam P."/>
            <person name="Ley R."/>
            <person name="Guruge J."/>
            <person name="Turnbaugh P.J."/>
            <person name="Mahowald M."/>
            <person name="Liep D."/>
            <person name="Gordon J."/>
        </authorList>
    </citation>
    <scope>NUCLEOTIDE SEQUENCE [LARGE SCALE GENOMIC DNA]</scope>
    <source>
        <strain evidence="10">ATCC 8483 / DSM 1896 / JCM 5824 / BCRC 10623 / CCUG 4943 / NCTC 11153</strain>
    </source>
</reference>
<sequence>MKIKEFIKIYNMKQLKLYVCCGLLAFSLMCKAQTTTGGDNIDLSGQWRLALDYNNQGLQNEWYKYYSQWDSMSLPGTTDEAKKGRPESKRKYAYRGYAWYEKEVTIPENWRGKRVMFSIERAKGSMVWFDGQYIGCDSTYICEQKFLLSNEAVPGKHKLTVRIYNGNDKKLLPPVSIGHQSNDGTATNWNGMLGKIQLCAYEDIWVDQVQLYPDIDTKTVKVKCVFDGVTDRQWEGTVRLCANLWNAGSQKHTIPEKTFHVKGVSNTDTVREFIYPMGQDVHLWSEWNPALYKLTMSSELKSGEDVMADHRQLNFGMRKFATNGKQFTINGTPTFLRGKHDGQVFPHQGYAPMNVDEWVKILRLLKDWGINHIRCHTWCPPEACFTACDIVGIYMLPELPHWGSVGRKAKVVQGDVEQKLEVYDNTTTYLIGEGRRLLDQFGNHASFVMFEIGNELGGDRQELQKIITGFRAHDPRKLYAAGSNNFLTRPQQQEGDDYWSSTLTGGRYGAGVYTDCEGYEVRASFPQSKFGHMNNYLRGTDYDFSAGNSHSTIPVIGHETGQYQMYPDTSEIHLYTGVTTLNNFIEYQKRLDKAGLGDLSHKYFKASGALAALCYREEIESALRTKDYGGFQLLDLQDFPGQGCALVGVLNAYFKPKGVISQKEWHQFCSEVVPLLRYPEFTLTNNDTFEGRVQVANYSAKSLSKPVNWSIKDGQGNLIDKGSFGLKDIPQGNVFDIATLRYSLDGINHAQKLNITISIEGTEYENTYSIWVYPADAKINEGKVQVFTSFNPKAQEALKKGKKVLILPTPEVLPTSVDGAFQSDFWNYNMFKKYGNVGTMGILTDDEHPVFADFPTEYHSNWQWFRLLRYGRPIDMASLPREYRPMVQVIDNFVLNRKLGVLFEAQVGKGKLMVCSMALQDNMKYPEGKQMYRSILNYMNSKQFNPKQILSVEQIKSIIH</sequence>
<gene>
    <name evidence="9" type="ORF">BACOVA_00496</name>
</gene>
<evidence type="ECO:0000259" key="7">
    <source>
        <dbReference type="Pfam" id="PF00703"/>
    </source>
</evidence>
<dbReference type="InterPro" id="IPR017853">
    <property type="entry name" value="GH"/>
</dbReference>
<dbReference type="EC" id="3.2.1.23" evidence="3"/>
<comment type="caution">
    <text evidence="9">The sequence shown here is derived from an EMBL/GenBank/DDBJ whole genome shotgun (WGS) entry which is preliminary data.</text>
</comment>
<name>A0AAN3ACB2_BACO1</name>
<evidence type="ECO:0000256" key="2">
    <source>
        <dbReference type="ARBA" id="ARBA00007401"/>
    </source>
</evidence>
<feature type="chain" id="PRO_5042918284" description="beta-galactosidase" evidence="6">
    <location>
        <begin position="33"/>
        <end position="960"/>
    </location>
</feature>
<evidence type="ECO:0000313" key="10">
    <source>
        <dbReference type="Proteomes" id="UP000005475"/>
    </source>
</evidence>
<dbReference type="AlphaFoldDB" id="A0AAN3ACB2"/>
<feature type="domain" description="Glycoside hydrolase family 2 immunoglobulin-like beta-sandwich" evidence="7">
    <location>
        <begin position="206"/>
        <end position="318"/>
    </location>
</feature>
<protein>
    <recommendedName>
        <fullName evidence="3">beta-galactosidase</fullName>
        <ecNumber evidence="3">3.2.1.23</ecNumber>
    </recommendedName>
</protein>
<dbReference type="SUPFAM" id="SSF51445">
    <property type="entry name" value="(Trans)glycosidases"/>
    <property type="match status" value="1"/>
</dbReference>
<dbReference type="PANTHER" id="PTHR46323">
    <property type="entry name" value="BETA-GALACTOSIDASE"/>
    <property type="match status" value="1"/>
</dbReference>
<dbReference type="InterPro" id="IPR006103">
    <property type="entry name" value="Glyco_hydro_2_cat"/>
</dbReference>
<dbReference type="PANTHER" id="PTHR46323:SF2">
    <property type="entry name" value="BETA-GALACTOSIDASE"/>
    <property type="match status" value="1"/>
</dbReference>
<accession>A0AAN3ACB2</accession>
<dbReference type="GO" id="GO:0009341">
    <property type="term" value="C:beta-galactosidase complex"/>
    <property type="evidence" value="ECO:0007669"/>
    <property type="project" value="TreeGrafter"/>
</dbReference>
<reference evidence="9 10" key="1">
    <citation type="submission" date="2007-03" db="EMBL/GenBank/DDBJ databases">
        <authorList>
            <person name="Fulton L."/>
            <person name="Clifton S."/>
            <person name="Fulton B."/>
            <person name="Xu J."/>
            <person name="Minx P."/>
            <person name="Pepin K.H."/>
            <person name="Johnson M."/>
            <person name="Thiruvilangam P."/>
            <person name="Bhonagiri V."/>
            <person name="Nash W.E."/>
            <person name="Mardis E.R."/>
            <person name="Wilson R.K."/>
        </authorList>
    </citation>
    <scope>NUCLEOTIDE SEQUENCE [LARGE SCALE GENOMIC DNA]</scope>
    <source>
        <strain evidence="10">ATCC 8483 / DSM 1896 / JCM 5824 / BCRC 10623 / CCUG 4943 / NCTC 11153</strain>
    </source>
</reference>
<dbReference type="InterPro" id="IPR050347">
    <property type="entry name" value="Bact_Beta-galactosidase"/>
</dbReference>
<dbReference type="Proteomes" id="UP000005475">
    <property type="component" value="Unassembled WGS sequence"/>
</dbReference>
<dbReference type="InterPro" id="IPR036156">
    <property type="entry name" value="Beta-gal/glucu_dom_sf"/>
</dbReference>
<dbReference type="GO" id="GO:0005990">
    <property type="term" value="P:lactose catabolic process"/>
    <property type="evidence" value="ECO:0007669"/>
    <property type="project" value="TreeGrafter"/>
</dbReference>
<evidence type="ECO:0000259" key="8">
    <source>
        <dbReference type="Pfam" id="PF02836"/>
    </source>
</evidence>
<comment type="similarity">
    <text evidence="2">Belongs to the glycosyl hydrolase 2 family.</text>
</comment>
<evidence type="ECO:0000256" key="5">
    <source>
        <dbReference type="ARBA" id="ARBA00023295"/>
    </source>
</evidence>
<evidence type="ECO:0000256" key="4">
    <source>
        <dbReference type="ARBA" id="ARBA00022801"/>
    </source>
</evidence>
<evidence type="ECO:0000256" key="6">
    <source>
        <dbReference type="SAM" id="SignalP"/>
    </source>
</evidence>
<evidence type="ECO:0000256" key="3">
    <source>
        <dbReference type="ARBA" id="ARBA00012756"/>
    </source>
</evidence>
<comment type="catalytic activity">
    <reaction evidence="1">
        <text>Hydrolysis of terminal non-reducing beta-D-galactose residues in beta-D-galactosides.</text>
        <dbReference type="EC" id="3.2.1.23"/>
    </reaction>
</comment>
<feature type="signal peptide" evidence="6">
    <location>
        <begin position="1"/>
        <end position="32"/>
    </location>
</feature>
<keyword evidence="5" id="KW-0326">Glycosidase</keyword>
<organism evidence="9 10">
    <name type="scientific">Bacteroides ovatus (strain ATCC 8483 / DSM 1896 / JCM 5824 / BCRC 10623 / CCUG 4943 / NCTC 11153)</name>
    <dbReference type="NCBI Taxonomy" id="411476"/>
    <lineage>
        <taxon>Bacteria</taxon>
        <taxon>Pseudomonadati</taxon>
        <taxon>Bacteroidota</taxon>
        <taxon>Bacteroidia</taxon>
        <taxon>Bacteroidales</taxon>
        <taxon>Bacteroidaceae</taxon>
        <taxon>Bacteroides</taxon>
    </lineage>
</organism>
<keyword evidence="4 9" id="KW-0378">Hydrolase</keyword>
<dbReference type="Gene3D" id="2.60.120.260">
    <property type="entry name" value="Galactose-binding domain-like"/>
    <property type="match status" value="1"/>
</dbReference>
<dbReference type="SUPFAM" id="SSF49303">
    <property type="entry name" value="beta-Galactosidase/glucuronidase domain"/>
    <property type="match status" value="1"/>
</dbReference>
<dbReference type="Gene3D" id="3.20.20.80">
    <property type="entry name" value="Glycosidases"/>
    <property type="match status" value="1"/>
</dbReference>
<keyword evidence="6" id="KW-0732">Signal</keyword>
<dbReference type="InterPro" id="IPR006102">
    <property type="entry name" value="Ig-like_GH2"/>
</dbReference>
<dbReference type="SUPFAM" id="SSF49785">
    <property type="entry name" value="Galactose-binding domain-like"/>
    <property type="match status" value="1"/>
</dbReference>
<dbReference type="InterPro" id="IPR008979">
    <property type="entry name" value="Galactose-bd-like_sf"/>
</dbReference>
<dbReference type="EMBL" id="AAXF02000033">
    <property type="protein sequence ID" value="EDO13871.1"/>
    <property type="molecule type" value="Genomic_DNA"/>
</dbReference>
<evidence type="ECO:0000256" key="1">
    <source>
        <dbReference type="ARBA" id="ARBA00001412"/>
    </source>
</evidence>